<evidence type="ECO:0000313" key="1">
    <source>
        <dbReference type="EMBL" id="KAK3739493.1"/>
    </source>
</evidence>
<reference evidence="1" key="1">
    <citation type="journal article" date="2023" name="G3 (Bethesda)">
        <title>A reference genome for the long-term kleptoplast-retaining sea slug Elysia crispata morphotype clarki.</title>
        <authorList>
            <person name="Eastman K.E."/>
            <person name="Pendleton A.L."/>
            <person name="Shaikh M.A."/>
            <person name="Suttiyut T."/>
            <person name="Ogas R."/>
            <person name="Tomko P."/>
            <person name="Gavelis G."/>
            <person name="Widhalm J.R."/>
            <person name="Wisecaver J.H."/>
        </authorList>
    </citation>
    <scope>NUCLEOTIDE SEQUENCE</scope>
    <source>
        <strain evidence="1">ECLA1</strain>
    </source>
</reference>
<organism evidence="1 2">
    <name type="scientific">Elysia crispata</name>
    <name type="common">lettuce slug</name>
    <dbReference type="NCBI Taxonomy" id="231223"/>
    <lineage>
        <taxon>Eukaryota</taxon>
        <taxon>Metazoa</taxon>
        <taxon>Spiralia</taxon>
        <taxon>Lophotrochozoa</taxon>
        <taxon>Mollusca</taxon>
        <taxon>Gastropoda</taxon>
        <taxon>Heterobranchia</taxon>
        <taxon>Euthyneura</taxon>
        <taxon>Panpulmonata</taxon>
        <taxon>Sacoglossa</taxon>
        <taxon>Placobranchoidea</taxon>
        <taxon>Plakobranchidae</taxon>
        <taxon>Elysia</taxon>
    </lineage>
</organism>
<name>A0AAE0YB57_9GAST</name>
<gene>
    <name evidence="1" type="ORF">RRG08_066821</name>
</gene>
<protein>
    <submittedName>
        <fullName evidence="1">Uncharacterized protein</fullName>
    </submittedName>
</protein>
<evidence type="ECO:0000313" key="2">
    <source>
        <dbReference type="Proteomes" id="UP001283361"/>
    </source>
</evidence>
<dbReference type="EMBL" id="JAWDGP010006519">
    <property type="protein sequence ID" value="KAK3739493.1"/>
    <property type="molecule type" value="Genomic_DNA"/>
</dbReference>
<dbReference type="Proteomes" id="UP001283361">
    <property type="component" value="Unassembled WGS sequence"/>
</dbReference>
<accession>A0AAE0YB57</accession>
<sequence length="107" mass="12489">MHSSEVLWVRERTPCDMYVHQSTSNIMESSYMQSSVVFPWFQFVGSTEVEACVPQDERNYISPSVVYAGFKHRLQSQKEINFKIYTKQAKIQSKPNRIQLSHNDVAQ</sequence>
<proteinExistence type="predicted"/>
<comment type="caution">
    <text evidence="1">The sequence shown here is derived from an EMBL/GenBank/DDBJ whole genome shotgun (WGS) entry which is preliminary data.</text>
</comment>
<keyword evidence="2" id="KW-1185">Reference proteome</keyword>
<dbReference type="AlphaFoldDB" id="A0AAE0YB57"/>